<keyword evidence="2" id="KW-1185">Reference proteome</keyword>
<evidence type="ECO:0000313" key="2">
    <source>
        <dbReference type="Proteomes" id="UP000036923"/>
    </source>
</evidence>
<reference evidence="2" key="1">
    <citation type="submission" date="2015-07" db="EMBL/GenBank/DDBJ databases">
        <title>Near-Complete Genome Sequence of the Cellulolytic Bacterium Bacteroides (Pseudobacteroides) cellulosolvens ATCC 35603.</title>
        <authorList>
            <person name="Dassa B."/>
            <person name="Utturkar S.M."/>
            <person name="Klingeman D.M."/>
            <person name="Hurt R.A."/>
            <person name="Keller M."/>
            <person name="Xu J."/>
            <person name="Reddy Y.H.K."/>
            <person name="Borovok I."/>
            <person name="Grinberg I.R."/>
            <person name="Lamed R."/>
            <person name="Zhivin O."/>
            <person name="Bayer E.A."/>
            <person name="Brown S.D."/>
        </authorList>
    </citation>
    <scope>NUCLEOTIDE SEQUENCE [LARGE SCALE GENOMIC DNA]</scope>
    <source>
        <strain evidence="2">DSM 2933</strain>
    </source>
</reference>
<proteinExistence type="predicted"/>
<dbReference type="Proteomes" id="UP000036923">
    <property type="component" value="Unassembled WGS sequence"/>
</dbReference>
<name>A0A0L6JH08_9FIRM</name>
<gene>
    <name evidence="1" type="ORF">Bccel_0403</name>
</gene>
<accession>A0A0L6JH08</accession>
<evidence type="ECO:0000313" key="1">
    <source>
        <dbReference type="EMBL" id="KNY25146.1"/>
    </source>
</evidence>
<dbReference type="EMBL" id="LGTC01000001">
    <property type="protein sequence ID" value="KNY25146.1"/>
    <property type="molecule type" value="Genomic_DNA"/>
</dbReference>
<dbReference type="STRING" id="398512.Bccel_0403"/>
<sequence>MGKLSCKLLFEVTKPHRWSTSAGFYMSRMLLDFSNYCRKIVVSMVLY</sequence>
<comment type="caution">
    <text evidence="1">The sequence shown here is derived from an EMBL/GenBank/DDBJ whole genome shotgun (WGS) entry which is preliminary data.</text>
</comment>
<dbReference type="AlphaFoldDB" id="A0A0L6JH08"/>
<protein>
    <submittedName>
        <fullName evidence="1">Uncharacterized protein</fullName>
    </submittedName>
</protein>
<organism evidence="1 2">
    <name type="scientific">Pseudobacteroides cellulosolvens ATCC 35603 = DSM 2933</name>
    <dbReference type="NCBI Taxonomy" id="398512"/>
    <lineage>
        <taxon>Bacteria</taxon>
        <taxon>Bacillati</taxon>
        <taxon>Bacillota</taxon>
        <taxon>Clostridia</taxon>
        <taxon>Eubacteriales</taxon>
        <taxon>Oscillospiraceae</taxon>
        <taxon>Pseudobacteroides</taxon>
    </lineage>
</organism>